<dbReference type="PROSITE" id="PS51318">
    <property type="entry name" value="TAT"/>
    <property type="match status" value="1"/>
</dbReference>
<accession>A0A4P2QAD4</accession>
<dbReference type="PANTHER" id="PTHR48098">
    <property type="entry name" value="ENTEROCHELIN ESTERASE-RELATED"/>
    <property type="match status" value="1"/>
</dbReference>
<dbReference type="RefSeq" id="WP_129354212.1">
    <property type="nucleotide sequence ID" value="NZ_CP012670.1"/>
</dbReference>
<dbReference type="SUPFAM" id="SSF53474">
    <property type="entry name" value="alpha/beta-Hydrolases"/>
    <property type="match status" value="1"/>
</dbReference>
<keyword evidence="5" id="KW-0808">Transferase</keyword>
<gene>
    <name evidence="9" type="ORF">SOCEGT47_071090</name>
</gene>
<dbReference type="InterPro" id="IPR000801">
    <property type="entry name" value="Esterase-like"/>
</dbReference>
<comment type="similarity">
    <text evidence="2">Belongs to the mycobacterial A85 antigen family.</text>
</comment>
<keyword evidence="6" id="KW-0012">Acyltransferase</keyword>
<dbReference type="AlphaFoldDB" id="A0A4P2QAD4"/>
<reference evidence="9 10" key="1">
    <citation type="submission" date="2015-09" db="EMBL/GenBank/DDBJ databases">
        <title>Sorangium comparison.</title>
        <authorList>
            <person name="Zaburannyi N."/>
            <person name="Bunk B."/>
            <person name="Overmann J."/>
            <person name="Mueller R."/>
        </authorList>
    </citation>
    <scope>NUCLEOTIDE SEQUENCE [LARGE SCALE GENOMIC DNA]</scope>
    <source>
        <strain evidence="9 10">So ceGT47</strain>
    </source>
</reference>
<sequence length="305" mass="32278">MRSAPPSPPSLTRRRALLGLAALAAPACRRSGPPPAAAAAWKELAFAPASAGEGPQRALLLAPEGAATLPMLVALHGRGEAVRGPEAGARGWRDDYRLDAALARILSPPLTPDDLGQMVTPGRLAQLNASLKEHPYRGLCIATPFTPDLRDRSVEGAAGFGRFVVERLLPRARAESGCQAAREATGIDGVSLGGRVALLVGLSHPDVFGAVGALQPAVRADEAERFSALARRAMERRAVALRLVSSEADPFLPAIQALSDRLRRDGVAHELLIAPGPHDYAWNRGPGGVEMVLWHERVQRGLRPP</sequence>
<dbReference type="InterPro" id="IPR006311">
    <property type="entry name" value="TAT_signal"/>
</dbReference>
<proteinExistence type="inferred from homology"/>
<name>A0A4P2QAD4_SORCE</name>
<comment type="catalytic activity">
    <reaction evidence="8">
        <text>an acyl-CoA + a 1,2-diacyl-sn-glycerol = a triacyl-sn-glycerol + CoA</text>
        <dbReference type="Rhea" id="RHEA:10868"/>
        <dbReference type="ChEBI" id="CHEBI:17815"/>
        <dbReference type="ChEBI" id="CHEBI:57287"/>
        <dbReference type="ChEBI" id="CHEBI:58342"/>
        <dbReference type="ChEBI" id="CHEBI:64615"/>
        <dbReference type="EC" id="2.3.1.20"/>
    </reaction>
</comment>
<protein>
    <recommendedName>
        <fullName evidence="7">Acyl-CoA:diacylglycerol acyltransferase</fullName>
        <ecNumber evidence="3">2.3.1.122</ecNumber>
        <ecNumber evidence="4">2.3.1.20</ecNumber>
    </recommendedName>
</protein>
<evidence type="ECO:0000256" key="7">
    <source>
        <dbReference type="ARBA" id="ARBA00032572"/>
    </source>
</evidence>
<dbReference type="OrthoDB" id="5508323at2"/>
<dbReference type="EC" id="2.3.1.20" evidence="4"/>
<dbReference type="InterPro" id="IPR029058">
    <property type="entry name" value="AB_hydrolase_fold"/>
</dbReference>
<evidence type="ECO:0000256" key="6">
    <source>
        <dbReference type="ARBA" id="ARBA00023315"/>
    </source>
</evidence>
<dbReference type="InterPro" id="IPR050583">
    <property type="entry name" value="Mycobacterial_A85_antigen"/>
</dbReference>
<evidence type="ECO:0000256" key="3">
    <source>
        <dbReference type="ARBA" id="ARBA00012820"/>
    </source>
</evidence>
<evidence type="ECO:0000313" key="9">
    <source>
        <dbReference type="EMBL" id="AUX26539.1"/>
    </source>
</evidence>
<dbReference type="EC" id="2.3.1.122" evidence="3"/>
<evidence type="ECO:0000256" key="4">
    <source>
        <dbReference type="ARBA" id="ARBA00013244"/>
    </source>
</evidence>
<evidence type="ECO:0000313" key="10">
    <source>
        <dbReference type="Proteomes" id="UP000295781"/>
    </source>
</evidence>
<dbReference type="Pfam" id="PF00756">
    <property type="entry name" value="Esterase"/>
    <property type="match status" value="1"/>
</dbReference>
<dbReference type="GO" id="GO:0004144">
    <property type="term" value="F:diacylglycerol O-acyltransferase activity"/>
    <property type="evidence" value="ECO:0007669"/>
    <property type="project" value="UniProtKB-EC"/>
</dbReference>
<dbReference type="EMBL" id="CP012670">
    <property type="protein sequence ID" value="AUX26539.1"/>
    <property type="molecule type" value="Genomic_DNA"/>
</dbReference>
<evidence type="ECO:0000256" key="8">
    <source>
        <dbReference type="ARBA" id="ARBA00048109"/>
    </source>
</evidence>
<organism evidence="9 10">
    <name type="scientific">Sorangium cellulosum</name>
    <name type="common">Polyangium cellulosum</name>
    <dbReference type="NCBI Taxonomy" id="56"/>
    <lineage>
        <taxon>Bacteria</taxon>
        <taxon>Pseudomonadati</taxon>
        <taxon>Myxococcota</taxon>
        <taxon>Polyangia</taxon>
        <taxon>Polyangiales</taxon>
        <taxon>Polyangiaceae</taxon>
        <taxon>Sorangium</taxon>
    </lineage>
</organism>
<evidence type="ECO:0000256" key="5">
    <source>
        <dbReference type="ARBA" id="ARBA00022679"/>
    </source>
</evidence>
<dbReference type="Proteomes" id="UP000295781">
    <property type="component" value="Chromosome"/>
</dbReference>
<evidence type="ECO:0000256" key="2">
    <source>
        <dbReference type="ARBA" id="ARBA00005874"/>
    </source>
</evidence>
<dbReference type="GO" id="GO:0050348">
    <property type="term" value="F:trehalose O-mycolyltransferase activity"/>
    <property type="evidence" value="ECO:0007669"/>
    <property type="project" value="UniProtKB-EC"/>
</dbReference>
<evidence type="ECO:0000256" key="1">
    <source>
        <dbReference type="ARBA" id="ARBA00000697"/>
    </source>
</evidence>
<dbReference type="Gene3D" id="3.40.50.1820">
    <property type="entry name" value="alpha/beta hydrolase"/>
    <property type="match status" value="1"/>
</dbReference>
<comment type="catalytic activity">
    <reaction evidence="1">
        <text>2 alpha,alpha'-trehalose 6-mycolate = alpha,alpha'-trehalose 6,6'-bismycolate + alpha,alpha-trehalose</text>
        <dbReference type="Rhea" id="RHEA:23472"/>
        <dbReference type="ChEBI" id="CHEBI:16551"/>
        <dbReference type="ChEBI" id="CHEBI:18195"/>
        <dbReference type="ChEBI" id="CHEBI:18234"/>
        <dbReference type="EC" id="2.3.1.122"/>
    </reaction>
</comment>